<dbReference type="Ensembl" id="ENSPCOT00000024296.1">
    <property type="protein sequence ID" value="ENSPCOP00000013692.1"/>
    <property type="gene ID" value="ENSPCOG00000018489.1"/>
</dbReference>
<protein>
    <recommendedName>
        <fullName evidence="3">Colipase like 1</fullName>
    </recommendedName>
</protein>
<evidence type="ECO:0008006" key="3">
    <source>
        <dbReference type="Google" id="ProtNLM"/>
    </source>
</evidence>
<reference evidence="1" key="1">
    <citation type="submission" date="2025-08" db="UniProtKB">
        <authorList>
            <consortium name="Ensembl"/>
        </authorList>
    </citation>
    <scope>IDENTIFICATION</scope>
</reference>
<dbReference type="GO" id="GO:0008047">
    <property type="term" value="F:enzyme activator activity"/>
    <property type="evidence" value="ECO:0007669"/>
    <property type="project" value="InterPro"/>
</dbReference>
<dbReference type="GO" id="GO:0005576">
    <property type="term" value="C:extracellular region"/>
    <property type="evidence" value="ECO:0007669"/>
    <property type="project" value="InterPro"/>
</dbReference>
<dbReference type="GeneTree" id="ENSGT00510000049845"/>
<dbReference type="AlphaFoldDB" id="A0A2K6FI90"/>
<evidence type="ECO:0000313" key="2">
    <source>
        <dbReference type="Proteomes" id="UP000233160"/>
    </source>
</evidence>
<name>A0A2K6FI90_PROCO</name>
<reference evidence="1" key="2">
    <citation type="submission" date="2025-09" db="UniProtKB">
        <authorList>
            <consortium name="Ensembl"/>
        </authorList>
    </citation>
    <scope>IDENTIFICATION</scope>
</reference>
<proteinExistence type="predicted"/>
<dbReference type="GO" id="GO:0007586">
    <property type="term" value="P:digestion"/>
    <property type="evidence" value="ECO:0007669"/>
    <property type="project" value="InterPro"/>
</dbReference>
<sequence length="88" mass="10204">ELREIFEQNKSCKSQCCRREPHGCEFHCAEKGSEGSLCHTQTFLGLYSECPCKPNLTWVFPKNEKSPGIIYGRCQKIEKKKPAKKMFF</sequence>
<dbReference type="Gene3D" id="2.10.80.10">
    <property type="entry name" value="Lipase, subunit A"/>
    <property type="match status" value="1"/>
</dbReference>
<evidence type="ECO:0000313" key="1">
    <source>
        <dbReference type="Ensembl" id="ENSPCOP00000013692.1"/>
    </source>
</evidence>
<dbReference type="OMA" id="WKSEKWS"/>
<dbReference type="PRINTS" id="PR00128">
    <property type="entry name" value="COLIPASE"/>
</dbReference>
<organism evidence="1 2">
    <name type="scientific">Propithecus coquereli</name>
    <name type="common">Coquerel's sifaka</name>
    <name type="synonym">Propithecus verreauxi coquereli</name>
    <dbReference type="NCBI Taxonomy" id="379532"/>
    <lineage>
        <taxon>Eukaryota</taxon>
        <taxon>Metazoa</taxon>
        <taxon>Chordata</taxon>
        <taxon>Craniata</taxon>
        <taxon>Vertebrata</taxon>
        <taxon>Euteleostomi</taxon>
        <taxon>Mammalia</taxon>
        <taxon>Eutheria</taxon>
        <taxon>Euarchontoglires</taxon>
        <taxon>Primates</taxon>
        <taxon>Strepsirrhini</taxon>
        <taxon>Lemuriformes</taxon>
        <taxon>Indriidae</taxon>
        <taxon>Propithecus</taxon>
    </lineage>
</organism>
<dbReference type="GO" id="GO:0016042">
    <property type="term" value="P:lipid catabolic process"/>
    <property type="evidence" value="ECO:0007669"/>
    <property type="project" value="InterPro"/>
</dbReference>
<accession>A0A2K6FI90</accession>
<dbReference type="PROSITE" id="PS51342">
    <property type="entry name" value="COLIPASE_2"/>
    <property type="match status" value="1"/>
</dbReference>
<keyword evidence="2" id="KW-1185">Reference proteome</keyword>
<dbReference type="InterPro" id="IPR001981">
    <property type="entry name" value="Colipase"/>
</dbReference>
<dbReference type="Proteomes" id="UP000233160">
    <property type="component" value="Unassembled WGS sequence"/>
</dbReference>